<evidence type="ECO:0000256" key="1">
    <source>
        <dbReference type="ARBA" id="ARBA00005801"/>
    </source>
</evidence>
<dbReference type="AlphaFoldDB" id="A0A381NQ95"/>
<gene>
    <name evidence="4" type="ORF">METZ01_LOCUS8892</name>
</gene>
<keyword evidence="2" id="KW-0472">Membrane</keyword>
<reference evidence="4" key="1">
    <citation type="submission" date="2018-05" db="EMBL/GenBank/DDBJ databases">
        <authorList>
            <person name="Lanie J.A."/>
            <person name="Ng W.-L."/>
            <person name="Kazmierczak K.M."/>
            <person name="Andrzejewski T.M."/>
            <person name="Davidsen T.M."/>
            <person name="Wayne K.J."/>
            <person name="Tettelin H."/>
            <person name="Glass J.I."/>
            <person name="Rusch D."/>
            <person name="Podicherti R."/>
            <person name="Tsui H.-C.T."/>
            <person name="Winkler M.E."/>
        </authorList>
    </citation>
    <scope>NUCLEOTIDE SEQUENCE</scope>
</reference>
<feature type="transmembrane region" description="Helical" evidence="2">
    <location>
        <begin position="59"/>
        <end position="76"/>
    </location>
</feature>
<feature type="transmembrane region" description="Helical" evidence="2">
    <location>
        <begin position="186"/>
        <end position="212"/>
    </location>
</feature>
<evidence type="ECO:0000259" key="3">
    <source>
        <dbReference type="Pfam" id="PF01478"/>
    </source>
</evidence>
<organism evidence="4">
    <name type="scientific">marine metagenome</name>
    <dbReference type="NCBI Taxonomy" id="408172"/>
    <lineage>
        <taxon>unclassified sequences</taxon>
        <taxon>metagenomes</taxon>
        <taxon>ecological metagenomes</taxon>
    </lineage>
</organism>
<sequence length="214" mass="23326">VYLLLAGVAGVLGGSSLKLAINWLEIDNYHIRGNNYILEIMCGILFLWAFSKLPITEAILFSSVAAMLIAIGLVDLHTMQIPLLFILGGILLALAGFFLGLITWTAVLWGIFIGAVIPGMIMGITWLITKRQGMGYGDIQLGIVLGAWLGPMRMALTLFGAAVLSLFIWIFVSIHKGFDRDRALPFAPFLAAAGIGIYIGSVYYPSFFHLFITQ</sequence>
<keyword evidence="2" id="KW-0812">Transmembrane</keyword>
<dbReference type="GO" id="GO:0006465">
    <property type="term" value="P:signal peptide processing"/>
    <property type="evidence" value="ECO:0007669"/>
    <property type="project" value="TreeGrafter"/>
</dbReference>
<feature type="transmembrane region" description="Helical" evidence="2">
    <location>
        <begin position="141"/>
        <end position="174"/>
    </location>
</feature>
<dbReference type="InterPro" id="IPR050882">
    <property type="entry name" value="Prepilin_peptidase/N-MTase"/>
</dbReference>
<keyword evidence="2" id="KW-1133">Transmembrane helix</keyword>
<protein>
    <recommendedName>
        <fullName evidence="3">Prepilin type IV endopeptidase peptidase domain-containing protein</fullName>
    </recommendedName>
</protein>
<dbReference type="GO" id="GO:0005886">
    <property type="term" value="C:plasma membrane"/>
    <property type="evidence" value="ECO:0007669"/>
    <property type="project" value="TreeGrafter"/>
</dbReference>
<feature type="non-terminal residue" evidence="4">
    <location>
        <position position="1"/>
    </location>
</feature>
<feature type="transmembrane region" description="Helical" evidence="2">
    <location>
        <begin position="108"/>
        <end position="129"/>
    </location>
</feature>
<feature type="transmembrane region" description="Helical" evidence="2">
    <location>
        <begin position="83"/>
        <end position="102"/>
    </location>
</feature>
<dbReference type="InterPro" id="IPR000045">
    <property type="entry name" value="Prepilin_IV_endopep_pep"/>
</dbReference>
<name>A0A381NQ95_9ZZZZ</name>
<feature type="domain" description="Prepilin type IV endopeptidase peptidase" evidence="3">
    <location>
        <begin position="64"/>
        <end position="170"/>
    </location>
</feature>
<dbReference type="PRINTS" id="PR00864">
    <property type="entry name" value="PREPILNPTASE"/>
</dbReference>
<evidence type="ECO:0000256" key="2">
    <source>
        <dbReference type="SAM" id="Phobius"/>
    </source>
</evidence>
<dbReference type="EMBL" id="UINC01000477">
    <property type="protein sequence ID" value="SUZ56038.1"/>
    <property type="molecule type" value="Genomic_DNA"/>
</dbReference>
<proteinExistence type="inferred from homology"/>
<dbReference type="PANTHER" id="PTHR30487:SF0">
    <property type="entry name" value="PREPILIN LEADER PEPTIDASE_N-METHYLTRANSFERASE-RELATED"/>
    <property type="match status" value="1"/>
</dbReference>
<dbReference type="GO" id="GO:0004190">
    <property type="term" value="F:aspartic-type endopeptidase activity"/>
    <property type="evidence" value="ECO:0007669"/>
    <property type="project" value="InterPro"/>
</dbReference>
<evidence type="ECO:0000313" key="4">
    <source>
        <dbReference type="EMBL" id="SUZ56038.1"/>
    </source>
</evidence>
<feature type="transmembrane region" description="Helical" evidence="2">
    <location>
        <begin position="36"/>
        <end position="53"/>
    </location>
</feature>
<dbReference type="InterPro" id="IPR014032">
    <property type="entry name" value="Peptidase_A24A_bac"/>
</dbReference>
<dbReference type="Pfam" id="PF01478">
    <property type="entry name" value="Peptidase_A24"/>
    <property type="match status" value="1"/>
</dbReference>
<comment type="similarity">
    <text evidence="1">Belongs to the peptidase A24 family.</text>
</comment>
<accession>A0A381NQ95</accession>
<feature type="transmembrane region" description="Helical" evidence="2">
    <location>
        <begin position="6"/>
        <end position="24"/>
    </location>
</feature>
<dbReference type="PANTHER" id="PTHR30487">
    <property type="entry name" value="TYPE 4 PREPILIN-LIKE PROTEINS LEADER PEPTIDE-PROCESSING ENZYME"/>
    <property type="match status" value="1"/>
</dbReference>